<organism evidence="2 3">
    <name type="scientific">Actinoplanes awajinensis subsp. mycoplanecinus</name>
    <dbReference type="NCBI Taxonomy" id="135947"/>
    <lineage>
        <taxon>Bacteria</taxon>
        <taxon>Bacillati</taxon>
        <taxon>Actinomycetota</taxon>
        <taxon>Actinomycetes</taxon>
        <taxon>Micromonosporales</taxon>
        <taxon>Micromonosporaceae</taxon>
        <taxon>Actinoplanes</taxon>
    </lineage>
</organism>
<dbReference type="InterPro" id="IPR008538">
    <property type="entry name" value="Uma2"/>
</dbReference>
<dbReference type="SUPFAM" id="SSF52980">
    <property type="entry name" value="Restriction endonuclease-like"/>
    <property type="match status" value="1"/>
</dbReference>
<dbReference type="PANTHER" id="PTHR35400">
    <property type="entry name" value="SLR1083 PROTEIN"/>
    <property type="match status" value="1"/>
</dbReference>
<dbReference type="Pfam" id="PF05685">
    <property type="entry name" value="Uma2"/>
    <property type="match status" value="1"/>
</dbReference>
<evidence type="ECO:0000259" key="1">
    <source>
        <dbReference type="Pfam" id="PF05685"/>
    </source>
</evidence>
<dbReference type="CDD" id="cd06260">
    <property type="entry name" value="DUF820-like"/>
    <property type="match status" value="1"/>
</dbReference>
<dbReference type="Proteomes" id="UP000053244">
    <property type="component" value="Unassembled WGS sequence"/>
</dbReference>
<dbReference type="PANTHER" id="PTHR35400:SF3">
    <property type="entry name" value="SLL1072 PROTEIN"/>
    <property type="match status" value="1"/>
</dbReference>
<dbReference type="RefSeq" id="WP_067686607.1">
    <property type="nucleotide sequence ID" value="NZ_LLZH01000037.1"/>
</dbReference>
<comment type="caution">
    <text evidence="2">The sequence shown here is derived from an EMBL/GenBank/DDBJ whole genome shotgun (WGS) entry which is preliminary data.</text>
</comment>
<evidence type="ECO:0000313" key="2">
    <source>
        <dbReference type="EMBL" id="KUL40048.1"/>
    </source>
</evidence>
<accession>A0A0X3V5T0</accession>
<evidence type="ECO:0000313" key="3">
    <source>
        <dbReference type="Proteomes" id="UP000053244"/>
    </source>
</evidence>
<dbReference type="OrthoDB" id="9799703at2"/>
<dbReference type="AlphaFoldDB" id="A0A0X3V5T0"/>
<dbReference type="EMBL" id="LLZH01000037">
    <property type="protein sequence ID" value="KUL40048.1"/>
    <property type="molecule type" value="Genomic_DNA"/>
</dbReference>
<dbReference type="Gene3D" id="3.90.1570.10">
    <property type="entry name" value="tt1808, chain A"/>
    <property type="match status" value="1"/>
</dbReference>
<dbReference type="InterPro" id="IPR011335">
    <property type="entry name" value="Restrct_endonuc-II-like"/>
</dbReference>
<reference evidence="2 3" key="1">
    <citation type="submission" date="2015-10" db="EMBL/GenBank/DDBJ databases">
        <authorList>
            <person name="Gilbert D.G."/>
        </authorList>
    </citation>
    <scope>NUCLEOTIDE SEQUENCE [LARGE SCALE GENOMIC DNA]</scope>
    <source>
        <strain evidence="2 3">NRRL B-16712</strain>
    </source>
</reference>
<dbReference type="InterPro" id="IPR012296">
    <property type="entry name" value="Nuclease_put_TT1808"/>
</dbReference>
<protein>
    <recommendedName>
        <fullName evidence="1">Putative restriction endonuclease domain-containing protein</fullName>
    </recommendedName>
</protein>
<proteinExistence type="predicted"/>
<sequence length="197" mass="21537">MGMELLDHPEPWTEGEYFALGETLSRVELVDGSLWVSPSPTKRHQRIVKRLIKLLDDLAENAGLVLVQDANLRLASGRILEPDLVIADTDDDDLMVEASEAKLVIEVVSPSNAGTDRLLKPQLYAAAGIGWYLRVEQPEGSLELHLQKLAGDHYVPFAVATPGQILTAEEPFPFQIDVAALSAARRKPRGAPDTSAH</sequence>
<keyword evidence="3" id="KW-1185">Reference proteome</keyword>
<gene>
    <name evidence="2" type="ORF">ADL15_08375</name>
</gene>
<name>A0A0X3V5T0_9ACTN</name>
<feature type="domain" description="Putative restriction endonuclease" evidence="1">
    <location>
        <begin position="16"/>
        <end position="178"/>
    </location>
</feature>